<evidence type="ECO:0000313" key="10">
    <source>
        <dbReference type="Proteomes" id="UP000789405"/>
    </source>
</evidence>
<dbReference type="InterPro" id="IPR013057">
    <property type="entry name" value="AA_transpt_TM"/>
</dbReference>
<feature type="transmembrane region" description="Helical" evidence="6">
    <location>
        <begin position="71"/>
        <end position="98"/>
    </location>
</feature>
<evidence type="ECO:0000256" key="5">
    <source>
        <dbReference type="ARBA" id="ARBA00023136"/>
    </source>
</evidence>
<feature type="domain" description="Amino acid transporter transmembrane" evidence="8">
    <location>
        <begin position="6"/>
        <end position="179"/>
    </location>
</feature>
<dbReference type="PANTHER" id="PTHR48017">
    <property type="entry name" value="OS05G0424000 PROTEIN-RELATED"/>
    <property type="match status" value="1"/>
</dbReference>
<keyword evidence="3 6" id="KW-0812">Transmembrane</keyword>
<comment type="subcellular location">
    <subcellularLocation>
        <location evidence="1">Membrane</location>
    </subcellularLocation>
</comment>
<keyword evidence="7" id="KW-0732">Signal</keyword>
<feature type="signal peptide" evidence="7">
    <location>
        <begin position="1"/>
        <end position="20"/>
    </location>
</feature>
<reference evidence="9" key="1">
    <citation type="submission" date="2021-06" db="EMBL/GenBank/DDBJ databases">
        <authorList>
            <person name="Kallberg Y."/>
            <person name="Tangrot J."/>
            <person name="Rosling A."/>
        </authorList>
    </citation>
    <scope>NUCLEOTIDE SEQUENCE</scope>
    <source>
        <strain evidence="9">MA453B</strain>
    </source>
</reference>
<evidence type="ECO:0000256" key="6">
    <source>
        <dbReference type="SAM" id="Phobius"/>
    </source>
</evidence>
<dbReference type="Proteomes" id="UP000789405">
    <property type="component" value="Unassembled WGS sequence"/>
</dbReference>
<organism evidence="9 10">
    <name type="scientific">Dentiscutata erythropus</name>
    <dbReference type="NCBI Taxonomy" id="1348616"/>
    <lineage>
        <taxon>Eukaryota</taxon>
        <taxon>Fungi</taxon>
        <taxon>Fungi incertae sedis</taxon>
        <taxon>Mucoromycota</taxon>
        <taxon>Glomeromycotina</taxon>
        <taxon>Glomeromycetes</taxon>
        <taxon>Diversisporales</taxon>
        <taxon>Gigasporaceae</taxon>
        <taxon>Dentiscutata</taxon>
    </lineage>
</organism>
<dbReference type="Pfam" id="PF01490">
    <property type="entry name" value="Aa_trans"/>
    <property type="match status" value="1"/>
</dbReference>
<dbReference type="GO" id="GO:0016020">
    <property type="term" value="C:membrane"/>
    <property type="evidence" value="ECO:0007669"/>
    <property type="project" value="UniProtKB-SubCell"/>
</dbReference>
<proteinExistence type="predicted"/>
<evidence type="ECO:0000256" key="1">
    <source>
        <dbReference type="ARBA" id="ARBA00004370"/>
    </source>
</evidence>
<feature type="transmembrane region" description="Helical" evidence="6">
    <location>
        <begin position="36"/>
        <end position="59"/>
    </location>
</feature>
<evidence type="ECO:0000256" key="4">
    <source>
        <dbReference type="ARBA" id="ARBA00022989"/>
    </source>
</evidence>
<gene>
    <name evidence="9" type="ORF">DERYTH_LOCUS19647</name>
</gene>
<dbReference type="AlphaFoldDB" id="A0A9N9JKL0"/>
<feature type="transmembrane region" description="Helical" evidence="6">
    <location>
        <begin position="118"/>
        <end position="142"/>
    </location>
</feature>
<evidence type="ECO:0000256" key="3">
    <source>
        <dbReference type="ARBA" id="ARBA00022692"/>
    </source>
</evidence>
<accession>A0A9N9JKL0</accession>
<feature type="non-terminal residue" evidence="9">
    <location>
        <position position="1"/>
    </location>
</feature>
<protein>
    <submittedName>
        <fullName evidence="9">5264_t:CDS:1</fullName>
    </submittedName>
</protein>
<keyword evidence="5 6" id="KW-0472">Membrane</keyword>
<evidence type="ECO:0000256" key="2">
    <source>
        <dbReference type="ARBA" id="ARBA00022448"/>
    </source>
</evidence>
<keyword evidence="2" id="KW-0813">Transport</keyword>
<evidence type="ECO:0000259" key="8">
    <source>
        <dbReference type="Pfam" id="PF01490"/>
    </source>
</evidence>
<sequence length="227" mass="24881">VFGSVTTFFTVIAIVVLSFADLSNVVNSPDPPSYSIVVFTGLPIALASISFSFGGNCVFPHIEENMKNKKSWNIVVGLALATCAAMYAIIAFAGYYVYGDDTMSPVFLNLPKGLVLTIATLFMTIHVLTTAPIYLTSFAIEVEQYLKITREFYSPWAELALRALFRTGLIVICTGIAISLFGWKSMSIWALLWNIFVMVVGIIGCIIGSTDAILALLRDFREMDTNN</sequence>
<evidence type="ECO:0000256" key="7">
    <source>
        <dbReference type="SAM" id="SignalP"/>
    </source>
</evidence>
<name>A0A9N9JKL0_9GLOM</name>
<keyword evidence="10" id="KW-1185">Reference proteome</keyword>
<keyword evidence="4 6" id="KW-1133">Transmembrane helix</keyword>
<feature type="chain" id="PRO_5040150656" evidence="7">
    <location>
        <begin position="21"/>
        <end position="227"/>
    </location>
</feature>
<dbReference type="OrthoDB" id="40134at2759"/>
<evidence type="ECO:0000313" key="9">
    <source>
        <dbReference type="EMBL" id="CAG8781014.1"/>
    </source>
</evidence>
<feature type="transmembrane region" description="Helical" evidence="6">
    <location>
        <begin position="195"/>
        <end position="217"/>
    </location>
</feature>
<feature type="transmembrane region" description="Helical" evidence="6">
    <location>
        <begin position="163"/>
        <end position="183"/>
    </location>
</feature>
<dbReference type="EMBL" id="CAJVPY010021854">
    <property type="protein sequence ID" value="CAG8781014.1"/>
    <property type="molecule type" value="Genomic_DNA"/>
</dbReference>
<comment type="caution">
    <text evidence="9">The sequence shown here is derived from an EMBL/GenBank/DDBJ whole genome shotgun (WGS) entry which is preliminary data.</text>
</comment>